<proteinExistence type="predicted"/>
<dbReference type="RefSeq" id="WP_005991198.1">
    <property type="nucleotide sequence ID" value="NZ_AECZ01000003.1"/>
</dbReference>
<protein>
    <submittedName>
        <fullName evidence="2">Uncharacterized protein</fullName>
    </submittedName>
</protein>
<dbReference type="Proteomes" id="UP000006250">
    <property type="component" value="Unassembled WGS sequence"/>
</dbReference>
<evidence type="ECO:0000313" key="2">
    <source>
        <dbReference type="EMBL" id="EFL52627.1"/>
    </source>
</evidence>
<evidence type="ECO:0000256" key="1">
    <source>
        <dbReference type="SAM" id="Coils"/>
    </source>
</evidence>
<dbReference type="AlphaFoldDB" id="E1JSZ4"/>
<keyword evidence="3" id="KW-1185">Reference proteome</keyword>
<comment type="caution">
    <text evidence="2">The sequence shown here is derived from an EMBL/GenBank/DDBJ whole genome shotgun (WGS) entry which is preliminary data.</text>
</comment>
<sequence>MSEGEHLDYKQYGLKFGQICSPNDEYLLAWKSELTESLFVDHLESTKDMDSVHFVNKFRYRPPGYSIEDICNMWDLPWQLVKNMLDDGRLTAFLDISFWHDNDGKLIHKPAGIYIHAEGIDAREKVDPILRERHTRYNHKKREREEYENQRRVNERLRAISEEIEILKSRIYELQSLNEQLQEENTRLKDCDTATYDCASCKSEDNHINEWIKDVECAVALTAQLMAAGEKGCTAFHAAEWKTRRDGIRKRAFEAFRRSLPEHLKEQDPKKK</sequence>
<evidence type="ECO:0000313" key="3">
    <source>
        <dbReference type="Proteomes" id="UP000006250"/>
    </source>
</evidence>
<accession>E1JSZ4</accession>
<feature type="coiled-coil region" evidence="1">
    <location>
        <begin position="130"/>
        <end position="194"/>
    </location>
</feature>
<dbReference type="SUPFAM" id="SSF58026">
    <property type="entry name" value="Delta-sleep-inducing peptide immunoreactive peptide"/>
    <property type="match status" value="1"/>
</dbReference>
<dbReference type="EMBL" id="AECZ01000003">
    <property type="protein sequence ID" value="EFL52627.1"/>
    <property type="molecule type" value="Genomic_DNA"/>
</dbReference>
<keyword evidence="1" id="KW-0175">Coiled coil</keyword>
<name>E1JSZ4_SOLFR</name>
<dbReference type="Gene3D" id="1.20.5.490">
    <property type="entry name" value="Single helix bin"/>
    <property type="match status" value="1"/>
</dbReference>
<organism evidence="2 3">
    <name type="scientific">Solidesulfovibrio fructosivorans JJ]</name>
    <dbReference type="NCBI Taxonomy" id="596151"/>
    <lineage>
        <taxon>Bacteria</taxon>
        <taxon>Pseudomonadati</taxon>
        <taxon>Thermodesulfobacteriota</taxon>
        <taxon>Desulfovibrionia</taxon>
        <taxon>Desulfovibrionales</taxon>
        <taxon>Desulfovibrionaceae</taxon>
        <taxon>Solidesulfovibrio</taxon>
    </lineage>
</organism>
<gene>
    <name evidence="2" type="ORF">DesfrDRAFT_0733</name>
</gene>
<dbReference type="OrthoDB" id="9853187at2"/>
<dbReference type="STRING" id="596151.DesfrDRAFT_0733"/>
<reference evidence="2 3" key="1">
    <citation type="submission" date="2010-08" db="EMBL/GenBank/DDBJ databases">
        <title>The draft genome of Desulfovibrio fructosovorans JJ.</title>
        <authorList>
            <consortium name="US DOE Joint Genome Institute (JGI-PGF)"/>
            <person name="Lucas S."/>
            <person name="Copeland A."/>
            <person name="Lapidus A."/>
            <person name="Cheng J.-F."/>
            <person name="Bruce D."/>
            <person name="Goodwin L."/>
            <person name="Pitluck S."/>
            <person name="Land M.L."/>
            <person name="Hauser L."/>
            <person name="Chang Y.-J."/>
            <person name="Jeffries C."/>
            <person name="Wall J.D."/>
            <person name="Stahl D.A."/>
            <person name="Arkin A.P."/>
            <person name="Dehal P."/>
            <person name="Stolyar S.M."/>
            <person name="Hazen T.C."/>
            <person name="Woyke T.J."/>
        </authorList>
    </citation>
    <scope>NUCLEOTIDE SEQUENCE [LARGE SCALE GENOMIC DNA]</scope>
    <source>
        <strain evidence="2 3">JJ</strain>
    </source>
</reference>